<evidence type="ECO:0000256" key="3">
    <source>
        <dbReference type="ARBA" id="ARBA00022525"/>
    </source>
</evidence>
<reference evidence="7" key="1">
    <citation type="submission" date="2021-01" db="EMBL/GenBank/DDBJ databases">
        <authorList>
            <person name="Lovell J.T."/>
            <person name="Bentley N."/>
            <person name="Bhattarai G."/>
            <person name="Jenkins J.W."/>
            <person name="Sreedasyam A."/>
            <person name="Alarcon Y."/>
            <person name="Bock C."/>
            <person name="Boston L."/>
            <person name="Carlson J."/>
            <person name="Cervantes K."/>
            <person name="Clermont K."/>
            <person name="Krom N."/>
            <person name="Kubenka K."/>
            <person name="Mamidi S."/>
            <person name="Mattison C."/>
            <person name="Monteros M."/>
            <person name="Pisani C."/>
            <person name="Plott C."/>
            <person name="Rajasekar S."/>
            <person name="Rhein H.S."/>
            <person name="Rohla C."/>
            <person name="Song M."/>
            <person name="Hilaire R.S."/>
            <person name="Shu S."/>
            <person name="Wells L."/>
            <person name="Wang X."/>
            <person name="Webber J."/>
            <person name="Heerema R.J."/>
            <person name="Klein P."/>
            <person name="Conner P."/>
            <person name="Grauke L."/>
            <person name="Grimwood J."/>
            <person name="Schmutz J."/>
            <person name="Randall J.J."/>
        </authorList>
    </citation>
    <scope>NUCLEOTIDE SEQUENCE</scope>
    <source>
        <tissue evidence="7">Leaf</tissue>
    </source>
</reference>
<dbReference type="GO" id="GO:0005576">
    <property type="term" value="C:extracellular region"/>
    <property type="evidence" value="ECO:0007669"/>
    <property type="project" value="UniProtKB-SubCell"/>
</dbReference>
<proteinExistence type="inferred from homology"/>
<dbReference type="Proteomes" id="UP000811246">
    <property type="component" value="Chromosome 7"/>
</dbReference>
<dbReference type="GO" id="GO:0019722">
    <property type="term" value="P:calcium-mediated signaling"/>
    <property type="evidence" value="ECO:0007669"/>
    <property type="project" value="TreeGrafter"/>
</dbReference>
<comment type="caution">
    <text evidence="7">The sequence shown here is derived from an EMBL/GenBank/DDBJ whole genome shotgun (WGS) entry which is preliminary data.</text>
</comment>
<sequence length="88" mass="9339">MPVGSTFKSNISESLTGGEVKALDSEISRRILAGAINYRAMRGDPVPCSLRSNGTYSSFQFCQGHAHTNPYRRGCSSITRCRGGGPGG</sequence>
<comment type="similarity">
    <text evidence="2">Belongs to the plant rapid alkalinization factor (RALF) family.</text>
</comment>
<organism evidence="7 8">
    <name type="scientific">Carya illinoinensis</name>
    <name type="common">Pecan</name>
    <dbReference type="NCBI Taxonomy" id="32201"/>
    <lineage>
        <taxon>Eukaryota</taxon>
        <taxon>Viridiplantae</taxon>
        <taxon>Streptophyta</taxon>
        <taxon>Embryophyta</taxon>
        <taxon>Tracheophyta</taxon>
        <taxon>Spermatophyta</taxon>
        <taxon>Magnoliopsida</taxon>
        <taxon>eudicotyledons</taxon>
        <taxon>Gunneridae</taxon>
        <taxon>Pentapetalae</taxon>
        <taxon>rosids</taxon>
        <taxon>fabids</taxon>
        <taxon>Fagales</taxon>
        <taxon>Juglandaceae</taxon>
        <taxon>Carya</taxon>
    </lineage>
</organism>
<dbReference type="PANTHER" id="PTHR33136">
    <property type="entry name" value="RAPID ALKALINIZATION FACTOR-LIKE"/>
    <property type="match status" value="1"/>
</dbReference>
<dbReference type="GO" id="GO:0040008">
    <property type="term" value="P:regulation of growth"/>
    <property type="evidence" value="ECO:0007669"/>
    <property type="project" value="UniProtKB-ARBA"/>
</dbReference>
<protein>
    <submittedName>
        <fullName evidence="7">Uncharacterized protein</fullName>
    </submittedName>
</protein>
<dbReference type="Pfam" id="PF05498">
    <property type="entry name" value="RALF"/>
    <property type="match status" value="1"/>
</dbReference>
<evidence type="ECO:0000256" key="5">
    <source>
        <dbReference type="ARBA" id="ARBA00022729"/>
    </source>
</evidence>
<evidence type="ECO:0000256" key="4">
    <source>
        <dbReference type="ARBA" id="ARBA00022702"/>
    </source>
</evidence>
<dbReference type="PANTHER" id="PTHR33136:SF107">
    <property type="entry name" value="RAPID ALKALINIZATION FACTOR"/>
    <property type="match status" value="1"/>
</dbReference>
<dbReference type="GO" id="GO:0005179">
    <property type="term" value="F:hormone activity"/>
    <property type="evidence" value="ECO:0007669"/>
    <property type="project" value="UniProtKB-KW"/>
</dbReference>
<keyword evidence="4" id="KW-0372">Hormone</keyword>
<accession>A0A922JFA1</accession>
<keyword evidence="5" id="KW-0732">Signal</keyword>
<evidence type="ECO:0000256" key="6">
    <source>
        <dbReference type="ARBA" id="ARBA00023157"/>
    </source>
</evidence>
<dbReference type="EMBL" id="CM031831">
    <property type="protein sequence ID" value="KAG6702219.1"/>
    <property type="molecule type" value="Genomic_DNA"/>
</dbReference>
<dbReference type="GO" id="GO:0009506">
    <property type="term" value="C:plasmodesma"/>
    <property type="evidence" value="ECO:0007669"/>
    <property type="project" value="TreeGrafter"/>
</dbReference>
<evidence type="ECO:0000256" key="2">
    <source>
        <dbReference type="ARBA" id="ARBA00009178"/>
    </source>
</evidence>
<dbReference type="AlphaFoldDB" id="A0A922JFA1"/>
<evidence type="ECO:0000256" key="1">
    <source>
        <dbReference type="ARBA" id="ARBA00004613"/>
    </source>
</evidence>
<keyword evidence="6" id="KW-1015">Disulfide bond</keyword>
<gene>
    <name evidence="7" type="ORF">I3842_07G021900</name>
</gene>
<evidence type="ECO:0000313" key="8">
    <source>
        <dbReference type="Proteomes" id="UP000811246"/>
    </source>
</evidence>
<keyword evidence="3" id="KW-0964">Secreted</keyword>
<comment type="subcellular location">
    <subcellularLocation>
        <location evidence="1">Secreted</location>
    </subcellularLocation>
</comment>
<evidence type="ECO:0000313" key="7">
    <source>
        <dbReference type="EMBL" id="KAG6702219.1"/>
    </source>
</evidence>
<dbReference type="InterPro" id="IPR008801">
    <property type="entry name" value="RALF"/>
</dbReference>
<name>A0A922JFA1_CARIL</name>